<name>A0A0B3ZH73_9ALTE</name>
<keyword evidence="3" id="KW-0762">Sugar transport</keyword>
<comment type="subcellular location">
    <subcellularLocation>
        <location evidence="1">Cytoplasm</location>
    </subcellularLocation>
</comment>
<dbReference type="EMBL" id="JWLW01000001">
    <property type="protein sequence ID" value="KHT57805.1"/>
    <property type="molecule type" value="Genomic_DNA"/>
</dbReference>
<dbReference type="Proteomes" id="UP000031197">
    <property type="component" value="Unassembled WGS sequence"/>
</dbReference>
<proteinExistence type="predicted"/>
<feature type="domain" description="PTS EIIA type-1" evidence="11">
    <location>
        <begin position="35"/>
        <end position="139"/>
    </location>
</feature>
<dbReference type="InterPro" id="IPR011055">
    <property type="entry name" value="Dup_hybrid_motif"/>
</dbReference>
<keyword evidence="13" id="KW-1185">Reference proteome</keyword>
<accession>A0A0B3ZH73</accession>
<evidence type="ECO:0000256" key="9">
    <source>
        <dbReference type="ARBA" id="ARBA00042526"/>
    </source>
</evidence>
<organism evidence="12 13">
    <name type="scientific">Alteromonas marina</name>
    <dbReference type="NCBI Taxonomy" id="203795"/>
    <lineage>
        <taxon>Bacteria</taxon>
        <taxon>Pseudomonadati</taxon>
        <taxon>Pseudomonadota</taxon>
        <taxon>Gammaproteobacteria</taxon>
        <taxon>Alteromonadales</taxon>
        <taxon>Alteromonadaceae</taxon>
        <taxon>Alteromonas/Salinimonas group</taxon>
        <taxon>Alteromonas</taxon>
    </lineage>
</organism>
<dbReference type="Gene3D" id="2.70.70.10">
    <property type="entry name" value="Glucose Permease (Domain IIA)"/>
    <property type="match status" value="1"/>
</dbReference>
<gene>
    <name evidence="12" type="ORF">RJ41_00230</name>
</gene>
<dbReference type="PANTHER" id="PTHR45008:SF1">
    <property type="entry name" value="PTS SYSTEM GLUCOSE-SPECIFIC EIIA COMPONENT"/>
    <property type="match status" value="1"/>
</dbReference>
<dbReference type="GO" id="GO:0016301">
    <property type="term" value="F:kinase activity"/>
    <property type="evidence" value="ECO:0007669"/>
    <property type="project" value="UniProtKB-KW"/>
</dbReference>
<evidence type="ECO:0000256" key="5">
    <source>
        <dbReference type="ARBA" id="ARBA00022683"/>
    </source>
</evidence>
<dbReference type="OrthoDB" id="6336369at2"/>
<dbReference type="GO" id="GO:0005737">
    <property type="term" value="C:cytoplasm"/>
    <property type="evidence" value="ECO:0007669"/>
    <property type="project" value="UniProtKB-SubCell"/>
</dbReference>
<evidence type="ECO:0000256" key="2">
    <source>
        <dbReference type="ARBA" id="ARBA00022448"/>
    </source>
</evidence>
<keyword evidence="5" id="KW-0598">Phosphotransferase system</keyword>
<evidence type="ECO:0000256" key="4">
    <source>
        <dbReference type="ARBA" id="ARBA00022679"/>
    </source>
</evidence>
<dbReference type="AlphaFoldDB" id="A0A0B3ZH73"/>
<dbReference type="GO" id="GO:0009401">
    <property type="term" value="P:phosphoenolpyruvate-dependent sugar phosphotransferase system"/>
    <property type="evidence" value="ECO:0007669"/>
    <property type="project" value="UniProtKB-KW"/>
</dbReference>
<reference evidence="12 13" key="1">
    <citation type="submission" date="2014-12" db="EMBL/GenBank/DDBJ databases">
        <title>Genome sequencing of Alteromonas marina AD001.</title>
        <authorList>
            <person name="Adrian T.G.S."/>
            <person name="Chan K.G."/>
        </authorList>
    </citation>
    <scope>NUCLEOTIDE SEQUENCE [LARGE SCALE GENOMIC DNA]</scope>
    <source>
        <strain evidence="12 13">AD001</strain>
    </source>
</reference>
<dbReference type="InterPro" id="IPR050890">
    <property type="entry name" value="PTS_EIIA_component"/>
</dbReference>
<evidence type="ECO:0000256" key="1">
    <source>
        <dbReference type="ARBA" id="ARBA00004496"/>
    </source>
</evidence>
<dbReference type="RefSeq" id="WP_039216210.1">
    <property type="nucleotide sequence ID" value="NZ_JWLW01000001.1"/>
</dbReference>
<dbReference type="PANTHER" id="PTHR45008">
    <property type="entry name" value="PTS SYSTEM GLUCOSE-SPECIFIC EIIA COMPONENT"/>
    <property type="match status" value="1"/>
</dbReference>
<evidence type="ECO:0000259" key="11">
    <source>
        <dbReference type="PROSITE" id="PS51093"/>
    </source>
</evidence>
<keyword evidence="6" id="KW-0418">Kinase</keyword>
<dbReference type="SUPFAM" id="SSF51261">
    <property type="entry name" value="Duplicated hybrid motif"/>
    <property type="match status" value="1"/>
</dbReference>
<evidence type="ECO:0000256" key="10">
    <source>
        <dbReference type="ARBA" id="ARBA00042873"/>
    </source>
</evidence>
<dbReference type="Pfam" id="PF00358">
    <property type="entry name" value="PTS_EIIA_1"/>
    <property type="match status" value="1"/>
</dbReference>
<protein>
    <recommendedName>
        <fullName evidence="7">PTS system glucose-specific EIIA component</fullName>
    </recommendedName>
    <alternativeName>
        <fullName evidence="10">EIIA-Glc</fullName>
    </alternativeName>
    <alternativeName>
        <fullName evidence="9">EIII-Glc</fullName>
    </alternativeName>
    <alternativeName>
        <fullName evidence="8">Glucose-specific phosphotransferase enzyme IIA component</fullName>
    </alternativeName>
</protein>
<evidence type="ECO:0000313" key="13">
    <source>
        <dbReference type="Proteomes" id="UP000031197"/>
    </source>
</evidence>
<keyword evidence="4" id="KW-0808">Transferase</keyword>
<evidence type="ECO:0000256" key="8">
    <source>
        <dbReference type="ARBA" id="ARBA00042296"/>
    </source>
</evidence>
<dbReference type="InterPro" id="IPR001127">
    <property type="entry name" value="PTS_EIIA_1_perm"/>
</dbReference>
<evidence type="ECO:0000256" key="7">
    <source>
        <dbReference type="ARBA" id="ARBA00039163"/>
    </source>
</evidence>
<evidence type="ECO:0000313" key="12">
    <source>
        <dbReference type="EMBL" id="KHT57805.1"/>
    </source>
</evidence>
<evidence type="ECO:0000256" key="3">
    <source>
        <dbReference type="ARBA" id="ARBA00022597"/>
    </source>
</evidence>
<dbReference type="PROSITE" id="PS51093">
    <property type="entry name" value="PTS_EIIA_TYPE_1"/>
    <property type="match status" value="1"/>
</dbReference>
<comment type="caution">
    <text evidence="12">The sequence shown here is derived from an EMBL/GenBank/DDBJ whole genome shotgun (WGS) entry which is preliminary data.</text>
</comment>
<keyword evidence="2" id="KW-0813">Transport</keyword>
<evidence type="ECO:0000256" key="6">
    <source>
        <dbReference type="ARBA" id="ARBA00022777"/>
    </source>
</evidence>
<sequence>MNAKQLQYAPDSFTKQFVTLSPFSGQVVSLSHIDDPYYKSGLMGPGAAISSTSNTVVSPFAGKVLSVSPLDYAIDIQSSAGLKCKIKYGGDTSHLHGAQFACSLKRGDEIRLKQVLFTVNAAWLKQRGVSNTCSMTLLNANALIGVLPTHQKFVEAGEDTLLTLYL</sequence>